<proteinExistence type="predicted"/>
<evidence type="ECO:0000313" key="2">
    <source>
        <dbReference type="Proteomes" id="UP001056120"/>
    </source>
</evidence>
<organism evidence="1 2">
    <name type="scientific">Smallanthus sonchifolius</name>
    <dbReference type="NCBI Taxonomy" id="185202"/>
    <lineage>
        <taxon>Eukaryota</taxon>
        <taxon>Viridiplantae</taxon>
        <taxon>Streptophyta</taxon>
        <taxon>Embryophyta</taxon>
        <taxon>Tracheophyta</taxon>
        <taxon>Spermatophyta</taxon>
        <taxon>Magnoliopsida</taxon>
        <taxon>eudicotyledons</taxon>
        <taxon>Gunneridae</taxon>
        <taxon>Pentapetalae</taxon>
        <taxon>asterids</taxon>
        <taxon>campanulids</taxon>
        <taxon>Asterales</taxon>
        <taxon>Asteraceae</taxon>
        <taxon>Asteroideae</taxon>
        <taxon>Heliantheae alliance</taxon>
        <taxon>Millerieae</taxon>
        <taxon>Smallanthus</taxon>
    </lineage>
</organism>
<dbReference type="Proteomes" id="UP001056120">
    <property type="component" value="Linkage Group LG02"/>
</dbReference>
<gene>
    <name evidence="1" type="ORF">L1987_07626</name>
</gene>
<keyword evidence="2" id="KW-1185">Reference proteome</keyword>
<comment type="caution">
    <text evidence="1">The sequence shown here is derived from an EMBL/GenBank/DDBJ whole genome shotgun (WGS) entry which is preliminary data.</text>
</comment>
<protein>
    <submittedName>
        <fullName evidence="1">Uncharacterized protein</fullName>
    </submittedName>
</protein>
<accession>A0ACB9K0Z5</accession>
<dbReference type="EMBL" id="CM042019">
    <property type="protein sequence ID" value="KAI3825903.1"/>
    <property type="molecule type" value="Genomic_DNA"/>
</dbReference>
<evidence type="ECO:0000313" key="1">
    <source>
        <dbReference type="EMBL" id="KAI3825903.1"/>
    </source>
</evidence>
<reference evidence="1 2" key="2">
    <citation type="journal article" date="2022" name="Mol. Ecol. Resour.">
        <title>The genomes of chicory, endive, great burdock and yacon provide insights into Asteraceae paleo-polyploidization history and plant inulin production.</title>
        <authorList>
            <person name="Fan W."/>
            <person name="Wang S."/>
            <person name="Wang H."/>
            <person name="Wang A."/>
            <person name="Jiang F."/>
            <person name="Liu H."/>
            <person name="Zhao H."/>
            <person name="Xu D."/>
            <person name="Zhang Y."/>
        </authorList>
    </citation>
    <scope>NUCLEOTIDE SEQUENCE [LARGE SCALE GENOMIC DNA]</scope>
    <source>
        <strain evidence="2">cv. Yunnan</strain>
        <tissue evidence="1">Leaves</tissue>
    </source>
</reference>
<sequence length="174" mass="19705">MSRHLPSLMSKQRHLCEMVPKAEHKLIDTYALVSNLEKEGVPSKQAELLAAATATNECLNNFLLKEEMDREIKLLEEDLSFELEEQISEERLFALKCESEVVHTFVQEYKSKLISRMNVEVAKTAKEANVNLHKVKADLEATKFKFFKLSALVALVAVGTYCSVKLQGTVNIFT</sequence>
<reference evidence="2" key="1">
    <citation type="journal article" date="2022" name="Mol. Ecol. Resour.">
        <title>The genomes of chicory, endive, great burdock and yacon provide insights into Asteraceae palaeo-polyploidization history and plant inulin production.</title>
        <authorList>
            <person name="Fan W."/>
            <person name="Wang S."/>
            <person name="Wang H."/>
            <person name="Wang A."/>
            <person name="Jiang F."/>
            <person name="Liu H."/>
            <person name="Zhao H."/>
            <person name="Xu D."/>
            <person name="Zhang Y."/>
        </authorList>
    </citation>
    <scope>NUCLEOTIDE SEQUENCE [LARGE SCALE GENOMIC DNA]</scope>
    <source>
        <strain evidence="2">cv. Yunnan</strain>
    </source>
</reference>
<name>A0ACB9K0Z5_9ASTR</name>